<keyword evidence="5 7" id="KW-0472">Membrane</keyword>
<dbReference type="PANTHER" id="PTHR23501">
    <property type="entry name" value="MAJOR FACILITATOR SUPERFAMILY"/>
    <property type="match status" value="1"/>
</dbReference>
<keyword evidence="2" id="KW-0813">Transport</keyword>
<accession>W9W8P5</accession>
<evidence type="ECO:0000256" key="1">
    <source>
        <dbReference type="ARBA" id="ARBA00004127"/>
    </source>
</evidence>
<feature type="transmembrane region" description="Helical" evidence="7">
    <location>
        <begin position="96"/>
        <end position="113"/>
    </location>
</feature>
<dbReference type="InterPro" id="IPR036259">
    <property type="entry name" value="MFS_trans_sf"/>
</dbReference>
<comment type="caution">
    <text evidence="9">The sequence shown here is derived from an EMBL/GenBank/DDBJ whole genome shotgun (WGS) entry which is preliminary data.</text>
</comment>
<evidence type="ECO:0000256" key="6">
    <source>
        <dbReference type="SAM" id="MobiDB-lite"/>
    </source>
</evidence>
<dbReference type="RefSeq" id="XP_007750662.1">
    <property type="nucleotide sequence ID" value="XM_007752472.1"/>
</dbReference>
<evidence type="ECO:0000256" key="3">
    <source>
        <dbReference type="ARBA" id="ARBA00022692"/>
    </source>
</evidence>
<keyword evidence="10" id="KW-1185">Reference proteome</keyword>
<dbReference type="InterPro" id="IPR020846">
    <property type="entry name" value="MFS_dom"/>
</dbReference>
<evidence type="ECO:0000256" key="7">
    <source>
        <dbReference type="SAM" id="Phobius"/>
    </source>
</evidence>
<feature type="transmembrane region" description="Helical" evidence="7">
    <location>
        <begin position="607"/>
        <end position="632"/>
    </location>
</feature>
<feature type="transmembrane region" description="Helical" evidence="7">
    <location>
        <begin position="250"/>
        <end position="272"/>
    </location>
</feature>
<evidence type="ECO:0000256" key="5">
    <source>
        <dbReference type="ARBA" id="ARBA00023136"/>
    </source>
</evidence>
<gene>
    <name evidence="9" type="ORF">A1O5_11903</name>
</gene>
<dbReference type="Proteomes" id="UP000019471">
    <property type="component" value="Unassembled WGS sequence"/>
</dbReference>
<evidence type="ECO:0000256" key="2">
    <source>
        <dbReference type="ARBA" id="ARBA00022448"/>
    </source>
</evidence>
<feature type="domain" description="Major facilitator superfamily (MFS) profile" evidence="8">
    <location>
        <begin position="99"/>
        <end position="593"/>
    </location>
</feature>
<evidence type="ECO:0000256" key="4">
    <source>
        <dbReference type="ARBA" id="ARBA00022989"/>
    </source>
</evidence>
<dbReference type="SUPFAM" id="SSF103473">
    <property type="entry name" value="MFS general substrate transporter"/>
    <property type="match status" value="1"/>
</dbReference>
<proteinExistence type="predicted"/>
<dbReference type="Pfam" id="PF07690">
    <property type="entry name" value="MFS_1"/>
    <property type="match status" value="1"/>
</dbReference>
<dbReference type="OrthoDB" id="4157088at2759"/>
<feature type="transmembrane region" description="Helical" evidence="7">
    <location>
        <begin position="163"/>
        <end position="181"/>
    </location>
</feature>
<sequence length="676" mass="73469">MPGTTTIMGGGWSGARPPTPPEGVIQVDTSFTVEEVFIEPEPTNASTNAIFGDSSGYYQATVWSAASQFARNLFEPEVNVGRGGDINIDNTTTGKWVATALLLALVNLITMVTESMMPVMIPAMIYDLNVQGFQWLIAGPAIGAAATALIAGHLYVVVPFKMIYMVFALVVLTAIISPGFAPNMAFLFFTRILLGVGLAGQHFGTLVFLEHKSSFADKVRRDFFLSVGSTLGLIIGPIFGSIFAHRDKNWSWGFYTAFVLLTLVLAFLFYLLPTEVELAANAPWACGPVFNWNHRLNCIDTLGGLLSFFGIITLLITFNFAGTLTPWTNGHLYIPLTVGIILVVLLILQQAYKILNSPSTRLFPVEYLRHFKTMALFVLIFLTAAIFQTAIPYTALYQMFTRPQPSAVTTAFYLLFTTTGPYLIPVLLIPVYIGGGLITRYPVVPSYSFWSVISSVFLLAGTVLLYINMPSTFPASDGLPTITKEFSLACIGFWSTITLSMAHQLMDLLQSPFARGAQDARQKHPLHNRAFVLFAMYLGAAVSLTITGNIFMHVGPRGQFALLEQADDGAYPATADNALVLLLGYTFVDSKVTPSLFAASIAASENAFAWSFVALVGFAVAACIVSSCLLVTKVAKGELGMRARRGQIPEDWRAGMGGRPGQRDIELEDRVSGTTL</sequence>
<name>W9W8P5_9EURO</name>
<dbReference type="GO" id="GO:0022857">
    <property type="term" value="F:transmembrane transporter activity"/>
    <property type="evidence" value="ECO:0007669"/>
    <property type="project" value="InterPro"/>
</dbReference>
<feature type="transmembrane region" description="Helical" evidence="7">
    <location>
        <begin position="486"/>
        <end position="509"/>
    </location>
</feature>
<evidence type="ECO:0000313" key="9">
    <source>
        <dbReference type="EMBL" id="EXJ61345.1"/>
    </source>
</evidence>
<feature type="transmembrane region" description="Helical" evidence="7">
    <location>
        <begin position="411"/>
        <end position="435"/>
    </location>
</feature>
<dbReference type="GeneID" id="19196589"/>
<dbReference type="EMBL" id="AMGX01000029">
    <property type="protein sequence ID" value="EXJ61345.1"/>
    <property type="molecule type" value="Genomic_DNA"/>
</dbReference>
<dbReference type="GO" id="GO:0012505">
    <property type="term" value="C:endomembrane system"/>
    <property type="evidence" value="ECO:0007669"/>
    <property type="project" value="UniProtKB-SubCell"/>
</dbReference>
<dbReference type="HOGENOM" id="CLU_389315_0_0_1"/>
<comment type="subcellular location">
    <subcellularLocation>
        <location evidence="1">Endomembrane system</location>
        <topology evidence="1">Multi-pass membrane protein</topology>
    </subcellularLocation>
</comment>
<feature type="transmembrane region" description="Helical" evidence="7">
    <location>
        <begin position="302"/>
        <end position="321"/>
    </location>
</feature>
<dbReference type="InterPro" id="IPR011701">
    <property type="entry name" value="MFS"/>
</dbReference>
<keyword evidence="4 7" id="KW-1133">Transmembrane helix</keyword>
<feature type="transmembrane region" description="Helical" evidence="7">
    <location>
        <begin position="333"/>
        <end position="352"/>
    </location>
</feature>
<feature type="transmembrane region" description="Helical" evidence="7">
    <location>
        <begin position="187"/>
        <end position="211"/>
    </location>
</feature>
<feature type="transmembrane region" description="Helical" evidence="7">
    <location>
        <begin position="223"/>
        <end position="244"/>
    </location>
</feature>
<evidence type="ECO:0000313" key="10">
    <source>
        <dbReference type="Proteomes" id="UP000019471"/>
    </source>
</evidence>
<dbReference type="Gene3D" id="1.20.1250.20">
    <property type="entry name" value="MFS general substrate transporter like domains"/>
    <property type="match status" value="1"/>
</dbReference>
<dbReference type="PANTHER" id="PTHR23501:SF191">
    <property type="entry name" value="VACUOLAR BASIC AMINO ACID TRANSPORTER 4"/>
    <property type="match status" value="1"/>
</dbReference>
<dbReference type="GO" id="GO:0005886">
    <property type="term" value="C:plasma membrane"/>
    <property type="evidence" value="ECO:0007669"/>
    <property type="project" value="TreeGrafter"/>
</dbReference>
<dbReference type="PROSITE" id="PS50850">
    <property type="entry name" value="MFS"/>
    <property type="match status" value="1"/>
</dbReference>
<feature type="transmembrane region" description="Helical" evidence="7">
    <location>
        <begin position="530"/>
        <end position="552"/>
    </location>
</feature>
<dbReference type="AlphaFoldDB" id="W9W8P5"/>
<organism evidence="9 10">
    <name type="scientific">Cladophialophora psammophila CBS 110553</name>
    <dbReference type="NCBI Taxonomy" id="1182543"/>
    <lineage>
        <taxon>Eukaryota</taxon>
        <taxon>Fungi</taxon>
        <taxon>Dikarya</taxon>
        <taxon>Ascomycota</taxon>
        <taxon>Pezizomycotina</taxon>
        <taxon>Eurotiomycetes</taxon>
        <taxon>Chaetothyriomycetidae</taxon>
        <taxon>Chaetothyriales</taxon>
        <taxon>Herpotrichiellaceae</taxon>
        <taxon>Cladophialophora</taxon>
    </lineage>
</organism>
<protein>
    <recommendedName>
        <fullName evidence="8">Major facilitator superfamily (MFS) profile domain-containing protein</fullName>
    </recommendedName>
</protein>
<keyword evidence="3 7" id="KW-0812">Transmembrane</keyword>
<feature type="transmembrane region" description="Helical" evidence="7">
    <location>
        <begin position="133"/>
        <end position="156"/>
    </location>
</feature>
<reference evidence="9 10" key="1">
    <citation type="submission" date="2013-03" db="EMBL/GenBank/DDBJ databases">
        <title>The Genome Sequence of Cladophialophora psammophila CBS 110553.</title>
        <authorList>
            <consortium name="The Broad Institute Genomics Platform"/>
            <person name="Cuomo C."/>
            <person name="de Hoog S."/>
            <person name="Gorbushina A."/>
            <person name="Walker B."/>
            <person name="Young S.K."/>
            <person name="Zeng Q."/>
            <person name="Gargeya S."/>
            <person name="Fitzgerald M."/>
            <person name="Haas B."/>
            <person name="Abouelleil A."/>
            <person name="Allen A.W."/>
            <person name="Alvarado L."/>
            <person name="Arachchi H.M."/>
            <person name="Berlin A.M."/>
            <person name="Chapman S.B."/>
            <person name="Gainer-Dewar J."/>
            <person name="Goldberg J."/>
            <person name="Griggs A."/>
            <person name="Gujja S."/>
            <person name="Hansen M."/>
            <person name="Howarth C."/>
            <person name="Imamovic A."/>
            <person name="Ireland A."/>
            <person name="Larimer J."/>
            <person name="McCowan C."/>
            <person name="Murphy C."/>
            <person name="Pearson M."/>
            <person name="Poon T.W."/>
            <person name="Priest M."/>
            <person name="Roberts A."/>
            <person name="Saif S."/>
            <person name="Shea T."/>
            <person name="Sisk P."/>
            <person name="Sykes S."/>
            <person name="Wortman J."/>
            <person name="Nusbaum C."/>
            <person name="Birren B."/>
        </authorList>
    </citation>
    <scope>NUCLEOTIDE SEQUENCE [LARGE SCALE GENOMIC DNA]</scope>
    <source>
        <strain evidence="9 10">CBS 110553</strain>
    </source>
</reference>
<feature type="transmembrane region" description="Helical" evidence="7">
    <location>
        <begin position="447"/>
        <end position="466"/>
    </location>
</feature>
<feature type="region of interest" description="Disordered" evidence="6">
    <location>
        <begin position="1"/>
        <end position="21"/>
    </location>
</feature>
<evidence type="ECO:0000259" key="8">
    <source>
        <dbReference type="PROSITE" id="PS50850"/>
    </source>
</evidence>
<feature type="transmembrane region" description="Helical" evidence="7">
    <location>
        <begin position="373"/>
        <end position="391"/>
    </location>
</feature>